<evidence type="ECO:0000313" key="3">
    <source>
        <dbReference type="EMBL" id="QHS79933.1"/>
    </source>
</evidence>
<evidence type="ECO:0008006" key="4">
    <source>
        <dbReference type="Google" id="ProtNLM"/>
    </source>
</evidence>
<organism evidence="3">
    <name type="scientific">viral metagenome</name>
    <dbReference type="NCBI Taxonomy" id="1070528"/>
    <lineage>
        <taxon>unclassified sequences</taxon>
        <taxon>metagenomes</taxon>
        <taxon>organismal metagenomes</taxon>
    </lineage>
</organism>
<feature type="region of interest" description="Disordered" evidence="1">
    <location>
        <begin position="55"/>
        <end position="112"/>
    </location>
</feature>
<accession>A0A6C0AKC7</accession>
<sequence length="142" mass="15245">MDALSFDPMIGAVALVGTAVFALAGVVAWLYWQQTKLFTNMNSLVSAFSEVVQQLPQQRPVEPAPPPPEAEDDRASVDDEEDGQSEKVPAPEVVDGPPAPLDTDTLESKTKKELQDILTKRGIPFGKADSKTVLLSLLKATA</sequence>
<dbReference type="EMBL" id="MN740664">
    <property type="protein sequence ID" value="QHS79933.1"/>
    <property type="molecule type" value="Genomic_DNA"/>
</dbReference>
<keyword evidence="2" id="KW-0812">Transmembrane</keyword>
<keyword evidence="2" id="KW-0472">Membrane</keyword>
<feature type="transmembrane region" description="Helical" evidence="2">
    <location>
        <begin position="12"/>
        <end position="32"/>
    </location>
</feature>
<proteinExistence type="predicted"/>
<evidence type="ECO:0000256" key="2">
    <source>
        <dbReference type="SAM" id="Phobius"/>
    </source>
</evidence>
<dbReference type="AlphaFoldDB" id="A0A6C0AKC7"/>
<keyword evidence="2" id="KW-1133">Transmembrane helix</keyword>
<protein>
    <recommendedName>
        <fullName evidence="4">HeH/LEM domain-containing protein</fullName>
    </recommendedName>
</protein>
<reference evidence="3" key="1">
    <citation type="journal article" date="2020" name="Nature">
        <title>Giant virus diversity and host interactions through global metagenomics.</title>
        <authorList>
            <person name="Schulz F."/>
            <person name="Roux S."/>
            <person name="Paez-Espino D."/>
            <person name="Jungbluth S."/>
            <person name="Walsh D.A."/>
            <person name="Denef V.J."/>
            <person name="McMahon K.D."/>
            <person name="Konstantinidis K.T."/>
            <person name="Eloe-Fadrosh E.A."/>
            <person name="Kyrpides N.C."/>
            <person name="Woyke T."/>
        </authorList>
    </citation>
    <scope>NUCLEOTIDE SEQUENCE</scope>
    <source>
        <strain evidence="3">GVMAG-S-1035375-24</strain>
    </source>
</reference>
<name>A0A6C0AKC7_9ZZZZ</name>
<evidence type="ECO:0000256" key="1">
    <source>
        <dbReference type="SAM" id="MobiDB-lite"/>
    </source>
</evidence>